<keyword evidence="1" id="KW-1133">Transmembrane helix</keyword>
<accession>A0ABN3YRF3</accession>
<reference evidence="2" key="1">
    <citation type="submission" date="2002-05" db="EMBL/GenBank/DDBJ databases">
        <title>The genome sequence of Chlamydia pneumoniae TW183 and comparison with other Chlamydia strains based on whole genome sequence analysis.</title>
        <authorList>
            <person name="Geng M.M."/>
            <person name="Schuhmacher A."/>
            <person name="Muehldorfer I."/>
            <person name="Bensch K.W."/>
            <person name="Schaefer K.P."/>
            <person name="Schneider S."/>
            <person name="Pohl T."/>
            <person name="Essig A."/>
            <person name="Marre R."/>
            <person name="Melchers K."/>
        </authorList>
    </citation>
    <scope>NUCLEOTIDE SEQUENCE [LARGE SCALE GENOMIC DNA]</scope>
    <source>
        <strain evidence="2">TW-183</strain>
    </source>
</reference>
<dbReference type="EMBL" id="AE009440">
    <property type="protein sequence ID" value="AAP98956.1"/>
    <property type="molecule type" value="Genomic_DNA"/>
</dbReference>
<proteinExistence type="predicted"/>
<evidence type="ECO:0000256" key="1">
    <source>
        <dbReference type="SAM" id="Phobius"/>
    </source>
</evidence>
<name>A0ABN3YRF3_CHLPN</name>
<gene>
    <name evidence="2" type="ordered locus">CpB1027</name>
</gene>
<sequence length="61" mass="7035">MIASIPNCSPAEPMRRTLGALICLLILKFNATLYLNFLLRQLLWSESTECSRKDNPIFYPF</sequence>
<dbReference type="Proteomes" id="UP000000424">
    <property type="component" value="Chromosome"/>
</dbReference>
<feature type="transmembrane region" description="Helical" evidence="1">
    <location>
        <begin position="18"/>
        <end position="39"/>
    </location>
</feature>
<keyword evidence="3" id="KW-1185">Reference proteome</keyword>
<protein>
    <submittedName>
        <fullName evidence="2">Uncharacterized protein</fullName>
    </submittedName>
</protein>
<keyword evidence="1" id="KW-0812">Transmembrane</keyword>
<evidence type="ECO:0000313" key="2">
    <source>
        <dbReference type="EMBL" id="AAP98956.1"/>
    </source>
</evidence>
<evidence type="ECO:0000313" key="3">
    <source>
        <dbReference type="Proteomes" id="UP000000424"/>
    </source>
</evidence>
<organism evidence="2 3">
    <name type="scientific">Chlamydia pneumoniae</name>
    <name type="common">Chlamydophila pneumoniae</name>
    <dbReference type="NCBI Taxonomy" id="83558"/>
    <lineage>
        <taxon>Bacteria</taxon>
        <taxon>Pseudomonadati</taxon>
        <taxon>Chlamydiota</taxon>
        <taxon>Chlamydiia</taxon>
        <taxon>Chlamydiales</taxon>
        <taxon>Chlamydiaceae</taxon>
        <taxon>Chlamydia/Chlamydophila group</taxon>
        <taxon>Chlamydia</taxon>
    </lineage>
</organism>
<keyword evidence="1" id="KW-0472">Membrane</keyword>